<comment type="caution">
    <text evidence="2">The sequence shown here is derived from an EMBL/GenBank/DDBJ whole genome shotgun (WGS) entry which is preliminary data.</text>
</comment>
<keyword evidence="2" id="KW-0808">Transferase</keyword>
<gene>
    <name evidence="2" type="ORF">FUSPEROL_02276</name>
</gene>
<evidence type="ECO:0000259" key="1">
    <source>
        <dbReference type="Pfam" id="PF04961"/>
    </source>
</evidence>
<accession>D4CXW5</accession>
<dbReference type="Pfam" id="PF04961">
    <property type="entry name" value="FTCD_C"/>
    <property type="match status" value="1"/>
</dbReference>
<organism evidence="2 3">
    <name type="scientific">Fusobacterium periodonticum ATCC 33693</name>
    <dbReference type="NCBI Taxonomy" id="546275"/>
    <lineage>
        <taxon>Bacteria</taxon>
        <taxon>Fusobacteriati</taxon>
        <taxon>Fusobacteriota</taxon>
        <taxon>Fusobacteriia</taxon>
        <taxon>Fusobacteriales</taxon>
        <taxon>Fusobacteriaceae</taxon>
        <taxon>Fusobacterium</taxon>
    </lineage>
</organism>
<dbReference type="GO" id="GO:0016740">
    <property type="term" value="F:transferase activity"/>
    <property type="evidence" value="ECO:0007669"/>
    <property type="project" value="UniProtKB-KW"/>
</dbReference>
<evidence type="ECO:0000313" key="2">
    <source>
        <dbReference type="EMBL" id="EFE85811.1"/>
    </source>
</evidence>
<dbReference type="STRING" id="546275.FUSPEROL_02276"/>
<reference evidence="2 3" key="1">
    <citation type="submission" date="2010-02" db="EMBL/GenBank/DDBJ databases">
        <authorList>
            <person name="Weinstock G."/>
            <person name="Sodergren E."/>
            <person name="Clifton S."/>
            <person name="Fulton L."/>
            <person name="Fulton B."/>
            <person name="Courtney L."/>
            <person name="Fronick C."/>
            <person name="Harrison M."/>
            <person name="Strong C."/>
            <person name="Farmer C."/>
            <person name="Delahaunty K."/>
            <person name="Markovic C."/>
            <person name="Hall O."/>
            <person name="Minx P."/>
            <person name="Tomlinson C."/>
            <person name="Mitreva M."/>
            <person name="Nelson J."/>
            <person name="Hou S."/>
            <person name="Wollam A."/>
            <person name="Pepin K.H."/>
            <person name="Johnson M."/>
            <person name="Bhonagiri V."/>
            <person name="Zhang X."/>
            <person name="Suruliraj S."/>
            <person name="Warren W."/>
            <person name="Chinwalla A."/>
            <person name="Mardis E.R."/>
            <person name="Wilson R.K."/>
        </authorList>
    </citation>
    <scope>NUCLEOTIDE SEQUENCE [LARGE SCALE GENOMIC DNA]</scope>
    <source>
        <strain evidence="2 3">ATCC 33693</strain>
    </source>
</reference>
<dbReference type="InterPro" id="IPR036178">
    <property type="entry name" value="Formintransfe-cycloase-like_sf"/>
</dbReference>
<dbReference type="Proteomes" id="UP000003748">
    <property type="component" value="Unassembled WGS sequence"/>
</dbReference>
<proteinExistence type="predicted"/>
<protein>
    <submittedName>
        <fullName evidence="2">Formiminotransferase-cyclodeaminase</fullName>
    </submittedName>
</protein>
<dbReference type="InterPro" id="IPR007044">
    <property type="entry name" value="Cyclodeamin/CycHdrlase"/>
</dbReference>
<dbReference type="EMBL" id="ACJY01000102">
    <property type="protein sequence ID" value="EFE85811.1"/>
    <property type="molecule type" value="Genomic_DNA"/>
</dbReference>
<feature type="domain" description="Cyclodeaminase/cyclohydrolase" evidence="1">
    <location>
        <begin position="20"/>
        <end position="200"/>
    </location>
</feature>
<dbReference type="AlphaFoldDB" id="D4CXW5"/>
<evidence type="ECO:0000313" key="3">
    <source>
        <dbReference type="Proteomes" id="UP000003748"/>
    </source>
</evidence>
<dbReference type="eggNOG" id="COG3404">
    <property type="taxonomic scope" value="Bacteria"/>
</dbReference>
<name>D4CXW5_9FUSO</name>
<dbReference type="SUPFAM" id="SSF101262">
    <property type="entry name" value="Methenyltetrahydrofolate cyclohydrolase-like"/>
    <property type="match status" value="1"/>
</dbReference>
<sequence length="222" mass="24185">MNNLKFRRNKMKLVELDVLKFLDVVDSNSPAPGGGSVSALASSLGASLARMVAHLSFGKKNYEALADDVKAKFVANFDELLKIKNELNDLIDRDSEAYNTVMAAYKLPKETDEEKAARSAEIQKSLKYAIQTPYDIVVLSGKAISLLGEILANGNQNAITDIGVGTMLLMVGLEGGILNVKVNLSSIKDTEYVEKITKEIYDIKATAEKEKERIMGIVNAAL</sequence>
<dbReference type="HOGENOM" id="CLU_088419_0_1_0"/>
<dbReference type="Gene3D" id="1.20.120.680">
    <property type="entry name" value="Formiminotetrahydrofolate cyclodeaminase monomer, up-and-down helical bundle"/>
    <property type="match status" value="1"/>
</dbReference>